<dbReference type="SUPFAM" id="SSF53756">
    <property type="entry name" value="UDP-Glycosyltransferase/glycogen phosphorylase"/>
    <property type="match status" value="1"/>
</dbReference>
<dbReference type="Gene3D" id="3.40.50.2000">
    <property type="entry name" value="Glycogen Phosphorylase B"/>
    <property type="match status" value="2"/>
</dbReference>
<dbReference type="AlphaFoldDB" id="A0A1F7FGZ9"/>
<sequence>MQVNPDVPLFFWPSRIAKPQKGFELLLHIIHYLMPKFDLQIAVVANGDLDLIRQYEWYQRVYPGRITYRPFTRKLSQVGKAAADFLFMPSLYEPCGIPQVEAPRYGTIPLVRRTGGLADTVEPLSGNGLMGNGFLFQDFIPSGLWYVITRAMAFFKKDDDFKYMVLGRIMKESFENFNIEKTARQYLDVYEKIFRQTDPGVKIV</sequence>
<dbReference type="InterPro" id="IPR001296">
    <property type="entry name" value="Glyco_trans_1"/>
</dbReference>
<protein>
    <recommendedName>
        <fullName evidence="1">Glycosyl transferase family 1 domain-containing protein</fullName>
    </recommendedName>
</protein>
<organism evidence="2 3">
    <name type="scientific">Candidatus Raymondbacteria bacterium RIFOXYD12_FULL_49_13</name>
    <dbReference type="NCBI Taxonomy" id="1817890"/>
    <lineage>
        <taxon>Bacteria</taxon>
        <taxon>Raymondiibacteriota</taxon>
    </lineage>
</organism>
<evidence type="ECO:0000313" key="2">
    <source>
        <dbReference type="EMBL" id="OGK05985.1"/>
    </source>
</evidence>
<dbReference type="Pfam" id="PF00534">
    <property type="entry name" value="Glycos_transf_1"/>
    <property type="match status" value="1"/>
</dbReference>
<accession>A0A1F7FGZ9</accession>
<dbReference type="EMBL" id="MFYX01000043">
    <property type="protein sequence ID" value="OGK05985.1"/>
    <property type="molecule type" value="Genomic_DNA"/>
</dbReference>
<comment type="caution">
    <text evidence="2">The sequence shown here is derived from an EMBL/GenBank/DDBJ whole genome shotgun (WGS) entry which is preliminary data.</text>
</comment>
<evidence type="ECO:0000259" key="1">
    <source>
        <dbReference type="Pfam" id="PF00534"/>
    </source>
</evidence>
<reference evidence="2 3" key="1">
    <citation type="journal article" date="2016" name="Nat. Commun.">
        <title>Thousands of microbial genomes shed light on interconnected biogeochemical processes in an aquifer system.</title>
        <authorList>
            <person name="Anantharaman K."/>
            <person name="Brown C.T."/>
            <person name="Hug L.A."/>
            <person name="Sharon I."/>
            <person name="Castelle C.J."/>
            <person name="Probst A.J."/>
            <person name="Thomas B.C."/>
            <person name="Singh A."/>
            <person name="Wilkins M.J."/>
            <person name="Karaoz U."/>
            <person name="Brodie E.L."/>
            <person name="Williams K.H."/>
            <person name="Hubbard S.S."/>
            <person name="Banfield J.F."/>
        </authorList>
    </citation>
    <scope>NUCLEOTIDE SEQUENCE [LARGE SCALE GENOMIC DNA]</scope>
</reference>
<evidence type="ECO:0000313" key="3">
    <source>
        <dbReference type="Proteomes" id="UP000179243"/>
    </source>
</evidence>
<dbReference type="PANTHER" id="PTHR45825">
    <property type="entry name" value="GRANULE-BOUND STARCH SYNTHASE 1, CHLOROPLASTIC/AMYLOPLASTIC"/>
    <property type="match status" value="1"/>
</dbReference>
<feature type="domain" description="Glycosyl transferase family 1" evidence="1">
    <location>
        <begin position="18"/>
        <end position="135"/>
    </location>
</feature>
<proteinExistence type="predicted"/>
<name>A0A1F7FGZ9_UNCRA</name>
<gene>
    <name evidence="2" type="ORF">A2519_22840</name>
</gene>
<dbReference type="Proteomes" id="UP000179243">
    <property type="component" value="Unassembled WGS sequence"/>
</dbReference>
<dbReference type="PANTHER" id="PTHR45825:SF11">
    <property type="entry name" value="ALPHA AMYLASE DOMAIN-CONTAINING PROTEIN"/>
    <property type="match status" value="1"/>
</dbReference>